<gene>
    <name evidence="3" type="ORF">Fuma_05210</name>
</gene>
<feature type="region of interest" description="Disordered" evidence="1">
    <location>
        <begin position="34"/>
        <end position="54"/>
    </location>
</feature>
<dbReference type="InterPro" id="IPR050923">
    <property type="entry name" value="Cell_Proc_Reg/RNA_Proc"/>
</dbReference>
<evidence type="ECO:0000256" key="1">
    <source>
        <dbReference type="SAM" id="MobiDB-lite"/>
    </source>
</evidence>
<dbReference type="InterPro" id="IPR000253">
    <property type="entry name" value="FHA_dom"/>
</dbReference>
<reference evidence="3 4" key="1">
    <citation type="journal article" date="2016" name="Front. Microbiol.">
        <title>Fuerstia marisgermanicae gen. nov., sp. nov., an Unusual Member of the Phylum Planctomycetes from the German Wadden Sea.</title>
        <authorList>
            <person name="Kohn T."/>
            <person name="Heuer A."/>
            <person name="Jogler M."/>
            <person name="Vollmers J."/>
            <person name="Boedeker C."/>
            <person name="Bunk B."/>
            <person name="Rast P."/>
            <person name="Borchert D."/>
            <person name="Glockner I."/>
            <person name="Freese H.M."/>
            <person name="Klenk H.P."/>
            <person name="Overmann J."/>
            <person name="Kaster A.K."/>
            <person name="Rohde M."/>
            <person name="Wiegand S."/>
            <person name="Jogler C."/>
        </authorList>
    </citation>
    <scope>NUCLEOTIDE SEQUENCE [LARGE SCALE GENOMIC DNA]</scope>
    <source>
        <strain evidence="3 4">NH11</strain>
    </source>
</reference>
<dbReference type="STRING" id="1891926.Fuma_05210"/>
<dbReference type="KEGG" id="fmr:Fuma_05210"/>
<dbReference type="CDD" id="cd00060">
    <property type="entry name" value="FHA"/>
    <property type="match status" value="2"/>
</dbReference>
<dbReference type="PROSITE" id="PS50006">
    <property type="entry name" value="FHA_DOMAIN"/>
    <property type="match status" value="2"/>
</dbReference>
<name>A0A1P8WNE0_9PLAN</name>
<organism evidence="3 4">
    <name type="scientific">Fuerstiella marisgermanici</name>
    <dbReference type="NCBI Taxonomy" id="1891926"/>
    <lineage>
        <taxon>Bacteria</taxon>
        <taxon>Pseudomonadati</taxon>
        <taxon>Planctomycetota</taxon>
        <taxon>Planctomycetia</taxon>
        <taxon>Planctomycetales</taxon>
        <taxon>Planctomycetaceae</taxon>
        <taxon>Fuerstiella</taxon>
    </lineage>
</organism>
<accession>A0A1P8WNE0</accession>
<dbReference type="Proteomes" id="UP000187735">
    <property type="component" value="Chromosome"/>
</dbReference>
<dbReference type="InterPro" id="IPR008984">
    <property type="entry name" value="SMAD_FHA_dom_sf"/>
</dbReference>
<sequence length="278" mass="31402">MKHTLNEDENPIQQTVSEPLQQLLKLQANNGADVQGIDNLSRPADQPMRFRPSRRPPTALLTILDDGSDTEGQLTRIRTTKFTLGRVGCDVNIPFDPDLSSVHATLECVHKRGEYRWFLVDQASTNGTFLRAYKARPKHGAELMIGSRRYEFRTSTSAHNPVKADPEQTITYIKSSSDEALLAIPRLVEVTGTDCPGRSFTLDQDIVEIGQDAGCDVRIENDPYVSPLHAKLTKEPQQRWLLEDQKSVNGVWIRINRIALAHQAEFQLGQQRFVFEVR</sequence>
<feature type="domain" description="FHA" evidence="2">
    <location>
        <begin position="82"/>
        <end position="135"/>
    </location>
</feature>
<dbReference type="Gene3D" id="2.60.200.20">
    <property type="match status" value="2"/>
</dbReference>
<feature type="domain" description="FHA" evidence="2">
    <location>
        <begin position="207"/>
        <end position="258"/>
    </location>
</feature>
<dbReference type="EMBL" id="CP017641">
    <property type="protein sequence ID" value="APZ95551.1"/>
    <property type="molecule type" value="Genomic_DNA"/>
</dbReference>
<keyword evidence="4" id="KW-1185">Reference proteome</keyword>
<protein>
    <submittedName>
        <fullName evidence="3">Type VI secretion system FHA domain protein</fullName>
    </submittedName>
</protein>
<dbReference type="Pfam" id="PF00498">
    <property type="entry name" value="FHA"/>
    <property type="match status" value="2"/>
</dbReference>
<dbReference type="RefSeq" id="WP_077026701.1">
    <property type="nucleotide sequence ID" value="NZ_CP017641.1"/>
</dbReference>
<evidence type="ECO:0000313" key="4">
    <source>
        <dbReference type="Proteomes" id="UP000187735"/>
    </source>
</evidence>
<proteinExistence type="predicted"/>
<dbReference type="SUPFAM" id="SSF49879">
    <property type="entry name" value="SMAD/FHA domain"/>
    <property type="match status" value="2"/>
</dbReference>
<dbReference type="OrthoDB" id="273653at2"/>
<dbReference type="AlphaFoldDB" id="A0A1P8WNE0"/>
<evidence type="ECO:0000259" key="2">
    <source>
        <dbReference type="PROSITE" id="PS50006"/>
    </source>
</evidence>
<dbReference type="SMART" id="SM00240">
    <property type="entry name" value="FHA"/>
    <property type="match status" value="2"/>
</dbReference>
<evidence type="ECO:0000313" key="3">
    <source>
        <dbReference type="EMBL" id="APZ95551.1"/>
    </source>
</evidence>
<dbReference type="PANTHER" id="PTHR23308">
    <property type="entry name" value="NUCLEAR INHIBITOR OF PROTEIN PHOSPHATASE-1"/>
    <property type="match status" value="1"/>
</dbReference>